<dbReference type="EMBL" id="VSRQ01000007">
    <property type="protein sequence ID" value="TYK45125.1"/>
    <property type="molecule type" value="Genomic_DNA"/>
</dbReference>
<organism evidence="3 4">
    <name type="scientific">Actinomadura decatromicini</name>
    <dbReference type="NCBI Taxonomy" id="2604572"/>
    <lineage>
        <taxon>Bacteria</taxon>
        <taxon>Bacillati</taxon>
        <taxon>Actinomycetota</taxon>
        <taxon>Actinomycetes</taxon>
        <taxon>Streptosporangiales</taxon>
        <taxon>Thermomonosporaceae</taxon>
        <taxon>Actinomadura</taxon>
    </lineage>
</organism>
<keyword evidence="3" id="KW-0067">ATP-binding</keyword>
<keyword evidence="2" id="KW-0472">Membrane</keyword>
<dbReference type="RefSeq" id="WP_148765480.1">
    <property type="nucleotide sequence ID" value="NZ_VSRQ01000007.1"/>
</dbReference>
<evidence type="ECO:0000256" key="1">
    <source>
        <dbReference type="SAM" id="MobiDB-lite"/>
    </source>
</evidence>
<name>A0A5D3FCS3_9ACTN</name>
<accession>A0A5D3FCS3</accession>
<keyword evidence="4" id="KW-1185">Reference proteome</keyword>
<feature type="region of interest" description="Disordered" evidence="1">
    <location>
        <begin position="1"/>
        <end position="21"/>
    </location>
</feature>
<feature type="compositionally biased region" description="Basic and acidic residues" evidence="1">
    <location>
        <begin position="1"/>
        <end position="13"/>
    </location>
</feature>
<dbReference type="GO" id="GO:0005524">
    <property type="term" value="F:ATP binding"/>
    <property type="evidence" value="ECO:0007669"/>
    <property type="project" value="UniProtKB-KW"/>
</dbReference>
<gene>
    <name evidence="3" type="ORF">FXF68_31065</name>
</gene>
<evidence type="ECO:0000313" key="4">
    <source>
        <dbReference type="Proteomes" id="UP000323505"/>
    </source>
</evidence>
<evidence type="ECO:0000313" key="3">
    <source>
        <dbReference type="EMBL" id="TYK45125.1"/>
    </source>
</evidence>
<protein>
    <submittedName>
        <fullName evidence="3">ATP-binding protein</fullName>
    </submittedName>
</protein>
<keyword evidence="3" id="KW-0547">Nucleotide-binding</keyword>
<keyword evidence="2" id="KW-0812">Transmembrane</keyword>
<reference evidence="3 4" key="1">
    <citation type="submission" date="2019-08" db="EMBL/GenBank/DDBJ databases">
        <title>Actinomadura sp. nov. CYP1-5 isolated from mountain soil.</title>
        <authorList>
            <person name="Songsumanus A."/>
            <person name="Kuncharoen N."/>
            <person name="Kudo T."/>
            <person name="Yuki M."/>
            <person name="Igarashi Y."/>
            <person name="Tanasupawat S."/>
        </authorList>
    </citation>
    <scope>NUCLEOTIDE SEQUENCE [LARGE SCALE GENOMIC DNA]</scope>
    <source>
        <strain evidence="3 4">CYP1-5</strain>
    </source>
</reference>
<dbReference type="Proteomes" id="UP000323505">
    <property type="component" value="Unassembled WGS sequence"/>
</dbReference>
<feature type="transmembrane region" description="Helical" evidence="2">
    <location>
        <begin position="121"/>
        <end position="139"/>
    </location>
</feature>
<dbReference type="SUPFAM" id="SSF52540">
    <property type="entry name" value="P-loop containing nucleoside triphosphate hydrolases"/>
    <property type="match status" value="1"/>
</dbReference>
<proteinExistence type="predicted"/>
<sequence length="693" mass="73387">MFVKVDPPKRETPDTVPQVDDVVDDAEDGADQEHGDWAPESVGARLQRSLHATAWRCRRPLLPHLIAGGVAGGGFASQAITAAGAVSAPGMATILAGLAFPSAFAAVKATKRHRRRLGHRVLLGGLFAAGWLTLAPYGIGAGDLAVLGTVEVALAARWWQHVRLGYPAPQEPNVEEPEVEPVNRATQIISDWAAYIGGQGCALPGSALTLPMPTEHGYAFTAQLARGKQSLRSVVAALPMISTGLEEPLEHLIAESAPPDPVTGKSFPSRCRFQVVTRSPVTGNVDFDGPRRDGGLIGLGPWADGSGEAQTRLYTEGSMWSTVIIGETGSGKSRVAENKVISALSGGDTVYWYLDPQGGASSPALAKHADWFGTLRDAGDMANAAVAILDARGEENSIEGWTGFTPSPDRPGLLIVVEECHDPFDQPTWTPLWTRIAREGRKVGVALLCLSQYPGVKTFGSEEALRMNVMAGNTIVLHTTSNSAGQLMPGLDVDPQTLPNIPGYCYVQGSPQTGTRTAPFRNRNTTPEGRKDLAEQWLARQPQPRLDTLAVTATLAAGTAYRDRHTSTSSGRAASATRVEALRSGALPEDLRAPQPTPARASVGEMGKLIEFPRALVPADLESTAPLAPRGPLSELTGSRLAVVQAVAAGATRPKEIEAATGLKHRQCADLLKELVASGHLTQPRYGRYQAAA</sequence>
<comment type="caution">
    <text evidence="3">The sequence shown here is derived from an EMBL/GenBank/DDBJ whole genome shotgun (WGS) entry which is preliminary data.</text>
</comment>
<evidence type="ECO:0000256" key="2">
    <source>
        <dbReference type="SAM" id="Phobius"/>
    </source>
</evidence>
<dbReference type="AlphaFoldDB" id="A0A5D3FCS3"/>
<dbReference type="Gene3D" id="3.40.50.300">
    <property type="entry name" value="P-loop containing nucleotide triphosphate hydrolases"/>
    <property type="match status" value="1"/>
</dbReference>
<feature type="transmembrane region" description="Helical" evidence="2">
    <location>
        <begin position="91"/>
        <end position="109"/>
    </location>
</feature>
<feature type="transmembrane region" description="Helical" evidence="2">
    <location>
        <begin position="65"/>
        <end position="85"/>
    </location>
</feature>
<keyword evidence="2" id="KW-1133">Transmembrane helix</keyword>
<dbReference type="InterPro" id="IPR027417">
    <property type="entry name" value="P-loop_NTPase"/>
</dbReference>